<comment type="caution">
    <text evidence="1">The sequence shown here is derived from an EMBL/GenBank/DDBJ whole genome shotgun (WGS) entry which is preliminary data.</text>
</comment>
<proteinExistence type="predicted"/>
<accession>A0A371FLV3</accession>
<dbReference type="OrthoDB" id="5599163at2759"/>
<dbReference type="EMBL" id="QJKJ01008602">
    <property type="protein sequence ID" value="RDX79222.1"/>
    <property type="molecule type" value="Genomic_DNA"/>
</dbReference>
<keyword evidence="2" id="KW-1185">Reference proteome</keyword>
<organism evidence="1 2">
    <name type="scientific">Mucuna pruriens</name>
    <name type="common">Velvet bean</name>
    <name type="synonym">Dolichos pruriens</name>
    <dbReference type="NCBI Taxonomy" id="157652"/>
    <lineage>
        <taxon>Eukaryota</taxon>
        <taxon>Viridiplantae</taxon>
        <taxon>Streptophyta</taxon>
        <taxon>Embryophyta</taxon>
        <taxon>Tracheophyta</taxon>
        <taxon>Spermatophyta</taxon>
        <taxon>Magnoliopsida</taxon>
        <taxon>eudicotyledons</taxon>
        <taxon>Gunneridae</taxon>
        <taxon>Pentapetalae</taxon>
        <taxon>rosids</taxon>
        <taxon>fabids</taxon>
        <taxon>Fabales</taxon>
        <taxon>Fabaceae</taxon>
        <taxon>Papilionoideae</taxon>
        <taxon>50 kb inversion clade</taxon>
        <taxon>NPAAA clade</taxon>
        <taxon>indigoferoid/millettioid clade</taxon>
        <taxon>Phaseoleae</taxon>
        <taxon>Mucuna</taxon>
    </lineage>
</organism>
<evidence type="ECO:0000313" key="2">
    <source>
        <dbReference type="Proteomes" id="UP000257109"/>
    </source>
</evidence>
<dbReference type="Proteomes" id="UP000257109">
    <property type="component" value="Unassembled WGS sequence"/>
</dbReference>
<reference evidence="1" key="1">
    <citation type="submission" date="2018-05" db="EMBL/GenBank/DDBJ databases">
        <title>Draft genome of Mucuna pruriens seed.</title>
        <authorList>
            <person name="Nnadi N.E."/>
            <person name="Vos R."/>
            <person name="Hasami M.H."/>
            <person name="Devisetty U.K."/>
            <person name="Aguiy J.C."/>
        </authorList>
    </citation>
    <scope>NUCLEOTIDE SEQUENCE [LARGE SCALE GENOMIC DNA]</scope>
    <source>
        <strain evidence="1">JCA_2017</strain>
    </source>
</reference>
<sequence length="111" mass="12731">MFIFDAMIPVEIKEPSLRRSSFDPMENPSSLWTDLDLVEEAKEQTSLPFIALTRFHRAPIGPSTPSEETLKHPNVYALVEHPLKPPDPSEEMLKYPKVYAFIEHPVRPLGF</sequence>
<evidence type="ECO:0000313" key="1">
    <source>
        <dbReference type="EMBL" id="RDX79222.1"/>
    </source>
</evidence>
<name>A0A371FLV3_MUCPR</name>
<dbReference type="AlphaFoldDB" id="A0A371FLV3"/>
<feature type="non-terminal residue" evidence="1">
    <location>
        <position position="1"/>
    </location>
</feature>
<gene>
    <name evidence="1" type="ORF">CR513_40383</name>
</gene>
<protein>
    <submittedName>
        <fullName evidence="1">Uncharacterized protein</fullName>
    </submittedName>
</protein>